<dbReference type="Gene3D" id="1.10.1370.30">
    <property type="match status" value="1"/>
</dbReference>
<dbReference type="InterPro" id="IPR001567">
    <property type="entry name" value="Pept_M3A_M3B_dom"/>
</dbReference>
<sequence>MKKTGKTKKLIALFAALALTLTALTSCSAVSDAFDFLYDALTNGGVRVLGDFNDLTYEKPDFDAIDNDIDELKSALAEGKKTKSYYIDRLSEIIGKYYYDALTMENLAFLRYCNDITDASLREEYYTLISESEKTAAKLEELYSVCAASEYKADFEEQCFGKGFLDSYSGDIIEYPPEYTALRGKEAALMSEYSAAMSELTVEYDGKTYTSADISAVEDEELYNRLVSAYYTKFNPTLAEIYVKLVGVRNEIAVMLGYGSCTDYSFDSYSREYSGDDLKAYFSGIKEHIVPLYRKISDDITSEGPLPFPYASPDRVKSLGKELAGKMSPKLGRIFGSMEKKHLVTVGSSDKMYYGSFQIYLNSCDSPYIFVNGEGSEYDVLTLMHEFGHFTSAYYNHGSTGGNDEAEVASSALELLALKYADGVFDSETAASIGKSGILSIISSLVECAAYSEFENLVYSDKALTAEKCNGYFRQVAEEYGISGGDGGYLYWVMVNHLFEYPYYVAGYSVSADVALQIYESCDGSIDPYLDFIKLARSGSFSDNIKTAGLESPFSEGRAEKAAAVIQKLTEKYFS</sequence>
<evidence type="ECO:0000256" key="4">
    <source>
        <dbReference type="ARBA" id="ARBA00022833"/>
    </source>
</evidence>
<name>A0AAE3FHD5_9BACT</name>
<feature type="chain" id="PRO_5042144852" evidence="7">
    <location>
        <begin position="26"/>
        <end position="575"/>
    </location>
</feature>
<feature type="domain" description="Peptidase M3A/M3B catalytic" evidence="8">
    <location>
        <begin position="364"/>
        <end position="556"/>
    </location>
</feature>
<dbReference type="PROSITE" id="PS51257">
    <property type="entry name" value="PROKAR_LIPOPROTEIN"/>
    <property type="match status" value="1"/>
</dbReference>
<dbReference type="EMBL" id="JALEMU010000067">
    <property type="protein sequence ID" value="MCI5755455.1"/>
    <property type="molecule type" value="Genomic_DNA"/>
</dbReference>
<reference evidence="9 10" key="1">
    <citation type="submission" date="2022-03" db="EMBL/GenBank/DDBJ databases">
        <title>Metagenome-assembled genomes from swine fecal metagenomes.</title>
        <authorList>
            <person name="Holman D.B."/>
            <person name="Kommadath A."/>
        </authorList>
    </citation>
    <scope>NUCLEOTIDE SEQUENCE [LARGE SCALE GENOMIC DNA]</scope>
    <source>
        <strain evidence="9">SUG147</strain>
    </source>
</reference>
<keyword evidence="4 6" id="KW-0862">Zinc</keyword>
<evidence type="ECO:0000313" key="9">
    <source>
        <dbReference type="EMBL" id="MCI5755455.1"/>
    </source>
</evidence>
<evidence type="ECO:0000256" key="7">
    <source>
        <dbReference type="SAM" id="SignalP"/>
    </source>
</evidence>
<dbReference type="GO" id="GO:0046872">
    <property type="term" value="F:metal ion binding"/>
    <property type="evidence" value="ECO:0007669"/>
    <property type="project" value="UniProtKB-UniRule"/>
</dbReference>
<dbReference type="AlphaFoldDB" id="A0AAE3FHD5"/>
<organism evidence="9 10">
    <name type="scientific">Candidatus Colimorpha enterica</name>
    <dbReference type="NCBI Taxonomy" id="3083063"/>
    <lineage>
        <taxon>Bacteria</taxon>
        <taxon>Pseudomonadati</taxon>
        <taxon>Bacteroidota</taxon>
        <taxon>Bacteroidia</taxon>
        <taxon>Bacteroidales</taxon>
        <taxon>Candidatus Colimorpha</taxon>
    </lineage>
</organism>
<keyword evidence="2 6" id="KW-0479">Metal-binding</keyword>
<keyword evidence="1 6" id="KW-0645">Protease</keyword>
<dbReference type="SUPFAM" id="SSF55486">
    <property type="entry name" value="Metalloproteases ('zincins'), catalytic domain"/>
    <property type="match status" value="1"/>
</dbReference>
<keyword evidence="3 6" id="KW-0378">Hydrolase</keyword>
<protein>
    <submittedName>
        <fullName evidence="9">M3 family metallopeptidase</fullName>
    </submittedName>
</protein>
<comment type="similarity">
    <text evidence="6">Belongs to the peptidase M3 family.</text>
</comment>
<accession>A0AAE3FHD5</accession>
<evidence type="ECO:0000256" key="2">
    <source>
        <dbReference type="ARBA" id="ARBA00022723"/>
    </source>
</evidence>
<evidence type="ECO:0000259" key="8">
    <source>
        <dbReference type="Pfam" id="PF01432"/>
    </source>
</evidence>
<feature type="signal peptide" evidence="7">
    <location>
        <begin position="1"/>
        <end position="25"/>
    </location>
</feature>
<dbReference type="Pfam" id="PF01432">
    <property type="entry name" value="Peptidase_M3"/>
    <property type="match status" value="1"/>
</dbReference>
<evidence type="ECO:0000256" key="6">
    <source>
        <dbReference type="RuleBase" id="RU003435"/>
    </source>
</evidence>
<keyword evidence="7" id="KW-0732">Signal</keyword>
<gene>
    <name evidence="9" type="ORF">MR241_04085</name>
</gene>
<comment type="cofactor">
    <cofactor evidence="6">
        <name>Zn(2+)</name>
        <dbReference type="ChEBI" id="CHEBI:29105"/>
    </cofactor>
    <text evidence="6">Binds 1 zinc ion.</text>
</comment>
<keyword evidence="5 6" id="KW-0482">Metalloprotease</keyword>
<dbReference type="Proteomes" id="UP001139365">
    <property type="component" value="Unassembled WGS sequence"/>
</dbReference>
<dbReference type="GO" id="GO:0004222">
    <property type="term" value="F:metalloendopeptidase activity"/>
    <property type="evidence" value="ECO:0007669"/>
    <property type="project" value="InterPro"/>
</dbReference>
<evidence type="ECO:0000256" key="3">
    <source>
        <dbReference type="ARBA" id="ARBA00022801"/>
    </source>
</evidence>
<proteinExistence type="inferred from homology"/>
<evidence type="ECO:0000313" key="10">
    <source>
        <dbReference type="Proteomes" id="UP001139365"/>
    </source>
</evidence>
<evidence type="ECO:0000256" key="1">
    <source>
        <dbReference type="ARBA" id="ARBA00022670"/>
    </source>
</evidence>
<comment type="caution">
    <text evidence="9">The sequence shown here is derived from an EMBL/GenBank/DDBJ whole genome shotgun (WGS) entry which is preliminary data.</text>
</comment>
<dbReference type="GO" id="GO:0006508">
    <property type="term" value="P:proteolysis"/>
    <property type="evidence" value="ECO:0007669"/>
    <property type="project" value="UniProtKB-KW"/>
</dbReference>
<evidence type="ECO:0000256" key="5">
    <source>
        <dbReference type="ARBA" id="ARBA00023049"/>
    </source>
</evidence>